<dbReference type="PROSITE" id="PS00108">
    <property type="entry name" value="PROTEIN_KINASE_ST"/>
    <property type="match status" value="1"/>
</dbReference>
<dbReference type="GO" id="GO:0035556">
    <property type="term" value="P:intracellular signal transduction"/>
    <property type="evidence" value="ECO:0007669"/>
    <property type="project" value="TreeGrafter"/>
</dbReference>
<feature type="compositionally biased region" description="Low complexity" evidence="10">
    <location>
        <begin position="948"/>
        <end position="964"/>
    </location>
</feature>
<feature type="compositionally biased region" description="Basic and acidic residues" evidence="10">
    <location>
        <begin position="545"/>
        <end position="557"/>
    </location>
</feature>
<reference evidence="13 14" key="1">
    <citation type="submission" date="2011-02" db="EMBL/GenBank/DDBJ databases">
        <title>The Genome Sequence of Sphaeroforma arctica JP610.</title>
        <authorList>
            <consortium name="The Broad Institute Genome Sequencing Platform"/>
            <person name="Russ C."/>
            <person name="Cuomo C."/>
            <person name="Young S.K."/>
            <person name="Zeng Q."/>
            <person name="Gargeya S."/>
            <person name="Alvarado L."/>
            <person name="Berlin A."/>
            <person name="Chapman S.B."/>
            <person name="Chen Z."/>
            <person name="Freedman E."/>
            <person name="Gellesch M."/>
            <person name="Goldberg J."/>
            <person name="Griggs A."/>
            <person name="Gujja S."/>
            <person name="Heilman E."/>
            <person name="Heiman D."/>
            <person name="Howarth C."/>
            <person name="Mehta T."/>
            <person name="Neiman D."/>
            <person name="Pearson M."/>
            <person name="Roberts A."/>
            <person name="Saif S."/>
            <person name="Shea T."/>
            <person name="Shenoy N."/>
            <person name="Sisk P."/>
            <person name="Stolte C."/>
            <person name="Sykes S."/>
            <person name="White J."/>
            <person name="Yandava C."/>
            <person name="Burger G."/>
            <person name="Gray M.W."/>
            <person name="Holland P.W.H."/>
            <person name="King N."/>
            <person name="Lang F.B.F."/>
            <person name="Roger A.J."/>
            <person name="Ruiz-Trillo I."/>
            <person name="Haas B."/>
            <person name="Nusbaum C."/>
            <person name="Birren B."/>
        </authorList>
    </citation>
    <scope>NUCLEOTIDE SEQUENCE [LARGE SCALE GENOMIC DNA]</scope>
    <source>
        <strain evidence="13 14">JP610</strain>
    </source>
</reference>
<feature type="compositionally biased region" description="Polar residues" evidence="10">
    <location>
        <begin position="589"/>
        <end position="600"/>
    </location>
</feature>
<feature type="compositionally biased region" description="Basic and acidic residues" evidence="10">
    <location>
        <begin position="44"/>
        <end position="82"/>
    </location>
</feature>
<dbReference type="InterPro" id="IPR001772">
    <property type="entry name" value="KA1_dom"/>
</dbReference>
<dbReference type="InterPro" id="IPR000719">
    <property type="entry name" value="Prot_kinase_dom"/>
</dbReference>
<dbReference type="SUPFAM" id="SSF103243">
    <property type="entry name" value="KA1-like"/>
    <property type="match status" value="1"/>
</dbReference>
<evidence type="ECO:0000256" key="10">
    <source>
        <dbReference type="SAM" id="MobiDB-lite"/>
    </source>
</evidence>
<feature type="domain" description="KA1" evidence="12">
    <location>
        <begin position="1309"/>
        <end position="1358"/>
    </location>
</feature>
<keyword evidence="4 9" id="KW-0547">Nucleotide-binding</keyword>
<dbReference type="SUPFAM" id="SSF56112">
    <property type="entry name" value="Protein kinase-like (PK-like)"/>
    <property type="match status" value="1"/>
</dbReference>
<feature type="compositionally biased region" description="Polar residues" evidence="10">
    <location>
        <begin position="504"/>
        <end position="514"/>
    </location>
</feature>
<feature type="region of interest" description="Disordered" evidence="10">
    <location>
        <begin position="1004"/>
        <end position="1059"/>
    </location>
</feature>
<comment type="catalytic activity">
    <reaction evidence="7">
        <text>L-threonyl-[protein] + ATP = O-phospho-L-threonyl-[protein] + ADP + H(+)</text>
        <dbReference type="Rhea" id="RHEA:46608"/>
        <dbReference type="Rhea" id="RHEA-COMP:11060"/>
        <dbReference type="Rhea" id="RHEA-COMP:11605"/>
        <dbReference type="ChEBI" id="CHEBI:15378"/>
        <dbReference type="ChEBI" id="CHEBI:30013"/>
        <dbReference type="ChEBI" id="CHEBI:30616"/>
        <dbReference type="ChEBI" id="CHEBI:61977"/>
        <dbReference type="ChEBI" id="CHEBI:456216"/>
        <dbReference type="EC" id="2.7.11.1"/>
    </reaction>
</comment>
<evidence type="ECO:0000256" key="8">
    <source>
        <dbReference type="ARBA" id="ARBA00048679"/>
    </source>
</evidence>
<organism evidence="13 14">
    <name type="scientific">Sphaeroforma arctica JP610</name>
    <dbReference type="NCBI Taxonomy" id="667725"/>
    <lineage>
        <taxon>Eukaryota</taxon>
        <taxon>Ichthyosporea</taxon>
        <taxon>Ichthyophonida</taxon>
        <taxon>Sphaeroforma</taxon>
    </lineage>
</organism>
<dbReference type="eggNOG" id="KOG0586">
    <property type="taxonomic scope" value="Eukaryota"/>
</dbReference>
<dbReference type="EMBL" id="KQ243216">
    <property type="protein sequence ID" value="KNC76181.1"/>
    <property type="molecule type" value="Genomic_DNA"/>
</dbReference>
<gene>
    <name evidence="13" type="ORF">SARC_11309</name>
</gene>
<dbReference type="STRING" id="667725.A0A0L0FI96"/>
<dbReference type="PANTHER" id="PTHR24346">
    <property type="entry name" value="MAP/MICROTUBULE AFFINITY-REGULATING KINASE"/>
    <property type="match status" value="1"/>
</dbReference>
<evidence type="ECO:0000313" key="13">
    <source>
        <dbReference type="EMBL" id="KNC76181.1"/>
    </source>
</evidence>
<sequence>MRVLGEYRVGRTIGKGAFSKVKIAHHKETGEKIAIKVISKKELQASYEKKQKQRAEKEKRKALRDHSAALKRESEGREEEILIRQASMNGNGNGDTEEHPEKGESGNSAQYSNSNQGSNGGTGTKSHGGKMSAREFERARRADAEAKQKAKEAARQADKDDEMSQHTPGTFSKYLSREARLLQVLDHPNVTRLYQLIETEDTYLIVMQYAGGGELVEYMANGGLLEVEARRLFREIISAIDHCHQCGVLHRDLKLENILLSEDVHVRITDFGLGRRYDADDIENSLSNTFCGTPLYAAPELVSGTRYDGPPADIWAMGVVLYAMMCGSPPFHGDRMSQLYRRIKDVEYTMPEEMSDNFRELISKIFVRDPKKRMTMNELREDDWVTDGSKLGPPPRVPPRFIPDKPIIDCPKSKAEEDDRTESIAFVDNALVYRFFPTESELKQSADILNEGSNAQAAGSRKPINRRMSLKGMSFRNRSQSANNKDHGLLGAARSSVEDRRSSHTAGVSVTLNHSAHRDGTALPHATNTGAGWVIDISDDVEEAVVPRERSAHSQDKGKRRSAGSAKDFRVNGKKREPDPEIPPAQPAHGSSSLARSVTQVHGRRTTLSAAAADIPATQSSTGGKAFNRRRSFSQALSQGLRVTRAKPSSRSAQSEDLLAIRRDVVTPTAPETPGERAGDESAGTADGERGGSDSLRLHDEVDKIGGRRNTLSARHTSLGGSKSLASIRRTLSRVHMSTPKGPKKGVLSSDTHDLGGENAGGNENSAFATLRVHRNVVPVPVVPGEEVPAVPGRAARAFSVGGGVDFEAYSSLHIRNNSRLNPSTNGDGHSAATINRSHSPSGTGPLGLMGSASASDILARGVSAQAGGTTQTNGVGSTMVGGVSGIDKDMASKLNNISVNAAAAAAEIAALSPKARRESMSLVLKNMRRAESDLLQVQEGTETNGGAQAQAQAQPHTQAPTHTRTVRGGSWATKPSTSTEGVATVHEHGDATNTTERVAAKQHHSLGDVFEKHPTNRVERRRSIASSRAPNKASLQALAAGSSDRRRSSTSTKATDRDAAVGAWVKAQSRVVPQMPAVIRQRSTSSSRGSRNRGDTGPQATGGTGAQGIGNGTTQMGNKGSAVRRNRSMSNSMDNRVSGKSAGKGHKTKTPEGVSHTQRAIRHSAEVLRQRSTSNGTKARQDTVAMATSTPIEAEAREDDNSPSQAITGTENRAGQSVVIVGGVVDDVDEQTQGTLRKQSKSSMMEAFAEGERRVRVRSVRGMFRLTCVTGKMKPMEFVAEIERVLTMHGLYYEYVGQGEYLAIRVKYNSQSESVVFEIEVVQVWLLSLVGMRASRRTGSVWLFKQIYSQIKGSLAINT</sequence>
<feature type="compositionally biased region" description="Basic and acidic residues" evidence="10">
    <location>
        <begin position="687"/>
        <end position="698"/>
    </location>
</feature>
<dbReference type="PROSITE" id="PS50032">
    <property type="entry name" value="KA1"/>
    <property type="match status" value="1"/>
</dbReference>
<dbReference type="RefSeq" id="XP_014150083.1">
    <property type="nucleotide sequence ID" value="XM_014294608.1"/>
</dbReference>
<keyword evidence="6 9" id="KW-0067">ATP-binding</keyword>
<dbReference type="CDD" id="cd14003">
    <property type="entry name" value="STKc_AMPK-like"/>
    <property type="match status" value="1"/>
</dbReference>
<dbReference type="InterPro" id="IPR008271">
    <property type="entry name" value="Ser/Thr_kinase_AS"/>
</dbReference>
<dbReference type="OrthoDB" id="193931at2759"/>
<dbReference type="InterPro" id="IPR011009">
    <property type="entry name" value="Kinase-like_dom_sf"/>
</dbReference>
<feature type="region of interest" description="Disordered" evidence="10">
    <location>
        <begin position="818"/>
        <end position="850"/>
    </location>
</feature>
<feature type="compositionally biased region" description="Basic and acidic residues" evidence="10">
    <location>
        <begin position="132"/>
        <end position="164"/>
    </location>
</feature>
<feature type="compositionally biased region" description="Low complexity" evidence="10">
    <location>
        <begin position="1081"/>
        <end position="1100"/>
    </location>
</feature>
<keyword evidence="14" id="KW-1185">Reference proteome</keyword>
<evidence type="ECO:0000256" key="9">
    <source>
        <dbReference type="PROSITE-ProRule" id="PRU10141"/>
    </source>
</evidence>
<dbReference type="PANTHER" id="PTHR24346:SF30">
    <property type="entry name" value="MATERNAL EMBRYONIC LEUCINE ZIPPER KINASE"/>
    <property type="match status" value="1"/>
</dbReference>
<dbReference type="Pfam" id="PF00069">
    <property type="entry name" value="Pkinase"/>
    <property type="match status" value="1"/>
</dbReference>
<evidence type="ECO:0000313" key="14">
    <source>
        <dbReference type="Proteomes" id="UP000054560"/>
    </source>
</evidence>
<dbReference type="GO" id="GO:0106310">
    <property type="term" value="F:protein serine kinase activity"/>
    <property type="evidence" value="ECO:0007669"/>
    <property type="project" value="RHEA"/>
</dbReference>
<evidence type="ECO:0000259" key="11">
    <source>
        <dbReference type="PROSITE" id="PS50011"/>
    </source>
</evidence>
<keyword evidence="2" id="KW-0723">Serine/threonine-protein kinase</keyword>
<evidence type="ECO:0000256" key="2">
    <source>
        <dbReference type="ARBA" id="ARBA00022527"/>
    </source>
</evidence>
<evidence type="ECO:0000256" key="7">
    <source>
        <dbReference type="ARBA" id="ARBA00047899"/>
    </source>
</evidence>
<dbReference type="PROSITE" id="PS50011">
    <property type="entry name" value="PROTEIN_KINASE_DOM"/>
    <property type="match status" value="1"/>
</dbReference>
<feature type="compositionally biased region" description="Low complexity" evidence="10">
    <location>
        <begin position="105"/>
        <end position="117"/>
    </location>
</feature>
<dbReference type="GO" id="GO:0005737">
    <property type="term" value="C:cytoplasm"/>
    <property type="evidence" value="ECO:0007669"/>
    <property type="project" value="TreeGrafter"/>
</dbReference>
<feature type="region of interest" description="Disordered" evidence="10">
    <location>
        <begin position="385"/>
        <end position="405"/>
    </location>
</feature>
<dbReference type="InterPro" id="IPR017441">
    <property type="entry name" value="Protein_kinase_ATP_BS"/>
</dbReference>
<feature type="binding site" evidence="9">
    <location>
        <position position="36"/>
    </location>
    <ligand>
        <name>ATP</name>
        <dbReference type="ChEBI" id="CHEBI:30616"/>
    </ligand>
</feature>
<dbReference type="Gene3D" id="3.30.200.20">
    <property type="entry name" value="Phosphorylase Kinase, domain 1"/>
    <property type="match status" value="1"/>
</dbReference>
<dbReference type="Proteomes" id="UP000054560">
    <property type="component" value="Unassembled WGS sequence"/>
</dbReference>
<feature type="compositionally biased region" description="Pro residues" evidence="10">
    <location>
        <begin position="392"/>
        <end position="401"/>
    </location>
</feature>
<feature type="compositionally biased region" description="Polar residues" evidence="10">
    <location>
        <begin position="1203"/>
        <end position="1214"/>
    </location>
</feature>
<keyword evidence="5 13" id="KW-0418">Kinase</keyword>
<name>A0A0L0FI96_9EUKA</name>
<evidence type="ECO:0000256" key="1">
    <source>
        <dbReference type="ARBA" id="ARBA00012513"/>
    </source>
</evidence>
<proteinExistence type="predicted"/>
<feature type="compositionally biased region" description="Gly residues" evidence="10">
    <location>
        <begin position="1101"/>
        <end position="1112"/>
    </location>
</feature>
<feature type="region of interest" description="Disordered" evidence="10">
    <location>
        <begin position="44"/>
        <end position="171"/>
    </location>
</feature>
<dbReference type="GO" id="GO:0004674">
    <property type="term" value="F:protein serine/threonine kinase activity"/>
    <property type="evidence" value="ECO:0007669"/>
    <property type="project" value="UniProtKB-KW"/>
</dbReference>
<dbReference type="EC" id="2.7.11.1" evidence="1"/>
<dbReference type="PROSITE" id="PS00107">
    <property type="entry name" value="PROTEIN_KINASE_ATP"/>
    <property type="match status" value="1"/>
</dbReference>
<evidence type="ECO:0000256" key="5">
    <source>
        <dbReference type="ARBA" id="ARBA00022777"/>
    </source>
</evidence>
<protein>
    <recommendedName>
        <fullName evidence="1">non-specific serine/threonine protein kinase</fullName>
        <ecNumber evidence="1">2.7.11.1</ecNumber>
    </recommendedName>
</protein>
<dbReference type="SMART" id="SM00220">
    <property type="entry name" value="S_TKc"/>
    <property type="match status" value="1"/>
</dbReference>
<dbReference type="Gene3D" id="1.10.510.10">
    <property type="entry name" value="Transferase(Phosphotransferase) domain 1"/>
    <property type="match status" value="1"/>
</dbReference>
<comment type="catalytic activity">
    <reaction evidence="8">
        <text>L-seryl-[protein] + ATP = O-phospho-L-seryl-[protein] + ADP + H(+)</text>
        <dbReference type="Rhea" id="RHEA:17989"/>
        <dbReference type="Rhea" id="RHEA-COMP:9863"/>
        <dbReference type="Rhea" id="RHEA-COMP:11604"/>
        <dbReference type="ChEBI" id="CHEBI:15378"/>
        <dbReference type="ChEBI" id="CHEBI:29999"/>
        <dbReference type="ChEBI" id="CHEBI:30616"/>
        <dbReference type="ChEBI" id="CHEBI:83421"/>
        <dbReference type="ChEBI" id="CHEBI:456216"/>
        <dbReference type="EC" id="2.7.11.1"/>
    </reaction>
</comment>
<evidence type="ECO:0000256" key="6">
    <source>
        <dbReference type="ARBA" id="ARBA00022840"/>
    </source>
</evidence>
<feature type="domain" description="Protein kinase" evidence="11">
    <location>
        <begin position="7"/>
        <end position="385"/>
    </location>
</feature>
<dbReference type="FunFam" id="1.10.510.10:FF:000571">
    <property type="entry name" value="Maternal embryonic leucine zipper kinase"/>
    <property type="match status" value="1"/>
</dbReference>
<dbReference type="InterPro" id="IPR028375">
    <property type="entry name" value="KA1/Ssp2_C"/>
</dbReference>
<dbReference type="GO" id="GO:0005524">
    <property type="term" value="F:ATP binding"/>
    <property type="evidence" value="ECO:0007669"/>
    <property type="project" value="UniProtKB-UniRule"/>
</dbReference>
<feature type="region of interest" description="Disordered" evidence="10">
    <location>
        <begin position="942"/>
        <end position="991"/>
    </location>
</feature>
<keyword evidence="3" id="KW-0808">Transferase</keyword>
<feature type="compositionally biased region" description="Polar residues" evidence="10">
    <location>
        <begin position="818"/>
        <end position="843"/>
    </location>
</feature>
<feature type="compositionally biased region" description="Basic and acidic residues" evidence="10">
    <location>
        <begin position="567"/>
        <end position="579"/>
    </location>
</feature>
<evidence type="ECO:0000256" key="4">
    <source>
        <dbReference type="ARBA" id="ARBA00022741"/>
    </source>
</evidence>
<feature type="compositionally biased region" description="Basic and acidic residues" evidence="10">
    <location>
        <begin position="1006"/>
        <end position="1023"/>
    </location>
</feature>
<feature type="region of interest" description="Disordered" evidence="10">
    <location>
        <begin position="493"/>
        <end position="528"/>
    </location>
</feature>
<dbReference type="Gene3D" id="3.30.310.80">
    <property type="entry name" value="Kinase associated domain 1, KA1"/>
    <property type="match status" value="1"/>
</dbReference>
<feature type="region of interest" description="Disordered" evidence="10">
    <location>
        <begin position="545"/>
        <end position="698"/>
    </location>
</feature>
<evidence type="ECO:0000259" key="12">
    <source>
        <dbReference type="PROSITE" id="PS50032"/>
    </source>
</evidence>
<dbReference type="Pfam" id="PF02149">
    <property type="entry name" value="KA1"/>
    <property type="match status" value="1"/>
</dbReference>
<evidence type="ECO:0000256" key="3">
    <source>
        <dbReference type="ARBA" id="ARBA00022679"/>
    </source>
</evidence>
<feature type="region of interest" description="Disordered" evidence="10">
    <location>
        <begin position="1073"/>
        <end position="1214"/>
    </location>
</feature>
<dbReference type="GeneID" id="25911813"/>
<accession>A0A0L0FI96</accession>